<feature type="signal peptide" evidence="2">
    <location>
        <begin position="1"/>
        <end position="31"/>
    </location>
</feature>
<evidence type="ECO:0000313" key="5">
    <source>
        <dbReference type="Proteomes" id="UP001501265"/>
    </source>
</evidence>
<dbReference type="PROSITE" id="PS51257">
    <property type="entry name" value="PROKAR_LIPOPROTEIN"/>
    <property type="match status" value="1"/>
</dbReference>
<dbReference type="Pfam" id="PF03713">
    <property type="entry name" value="DUF305"/>
    <property type="match status" value="1"/>
</dbReference>
<evidence type="ECO:0000256" key="2">
    <source>
        <dbReference type="SAM" id="SignalP"/>
    </source>
</evidence>
<evidence type="ECO:0000313" key="4">
    <source>
        <dbReference type="EMBL" id="GAA4806317.1"/>
    </source>
</evidence>
<dbReference type="EMBL" id="BAABIG010000039">
    <property type="protein sequence ID" value="GAA4806317.1"/>
    <property type="molecule type" value="Genomic_DNA"/>
</dbReference>
<dbReference type="RefSeq" id="WP_345621246.1">
    <property type="nucleotide sequence ID" value="NZ_BAABIG010000039.1"/>
</dbReference>
<proteinExistence type="predicted"/>
<feature type="chain" id="PRO_5047245245" description="DUF305 domain-containing protein" evidence="2">
    <location>
        <begin position="32"/>
        <end position="235"/>
    </location>
</feature>
<dbReference type="InterPro" id="IPR005183">
    <property type="entry name" value="DUF305_CopM-like"/>
</dbReference>
<dbReference type="Proteomes" id="UP001501265">
    <property type="component" value="Unassembled WGS sequence"/>
</dbReference>
<comment type="caution">
    <text evidence="4">The sequence shown here is derived from an EMBL/GenBank/DDBJ whole genome shotgun (WGS) entry which is preliminary data.</text>
</comment>
<dbReference type="Gene3D" id="1.20.1260.10">
    <property type="match status" value="1"/>
</dbReference>
<evidence type="ECO:0000259" key="3">
    <source>
        <dbReference type="Pfam" id="PF03713"/>
    </source>
</evidence>
<reference evidence="5" key="1">
    <citation type="journal article" date="2019" name="Int. J. Syst. Evol. Microbiol.">
        <title>The Global Catalogue of Microorganisms (GCM) 10K type strain sequencing project: providing services to taxonomists for standard genome sequencing and annotation.</title>
        <authorList>
            <consortium name="The Broad Institute Genomics Platform"/>
            <consortium name="The Broad Institute Genome Sequencing Center for Infectious Disease"/>
            <person name="Wu L."/>
            <person name="Ma J."/>
        </authorList>
    </citation>
    <scope>NUCLEOTIDE SEQUENCE [LARGE SCALE GENOMIC DNA]</scope>
    <source>
        <strain evidence="5">JCM 18081</strain>
    </source>
</reference>
<dbReference type="InterPro" id="IPR012347">
    <property type="entry name" value="Ferritin-like"/>
</dbReference>
<protein>
    <recommendedName>
        <fullName evidence="3">DUF305 domain-containing protein</fullName>
    </recommendedName>
</protein>
<organism evidence="4 5">
    <name type="scientific">Streptomyces ziwulingensis</name>
    <dbReference type="NCBI Taxonomy" id="1045501"/>
    <lineage>
        <taxon>Bacteria</taxon>
        <taxon>Bacillati</taxon>
        <taxon>Actinomycetota</taxon>
        <taxon>Actinomycetes</taxon>
        <taxon>Kitasatosporales</taxon>
        <taxon>Streptomycetaceae</taxon>
        <taxon>Streptomyces</taxon>
    </lineage>
</organism>
<accession>A0ABP9C7Q4</accession>
<keyword evidence="5" id="KW-1185">Reference proteome</keyword>
<evidence type="ECO:0000256" key="1">
    <source>
        <dbReference type="SAM" id="MobiDB-lite"/>
    </source>
</evidence>
<feature type="compositionally biased region" description="Low complexity" evidence="1">
    <location>
        <begin position="206"/>
        <end position="224"/>
    </location>
</feature>
<keyword evidence="2" id="KW-0732">Signal</keyword>
<feature type="domain" description="DUF305" evidence="3">
    <location>
        <begin position="43"/>
        <end position="176"/>
    </location>
</feature>
<feature type="region of interest" description="Disordered" evidence="1">
    <location>
        <begin position="184"/>
        <end position="235"/>
    </location>
</feature>
<sequence>MQLRRHILTLWSACAMVVALLAVGCTSQPTAGASPEPSFNATDTAWILLMIPMAERARLLTDLAPSRTADPGLAELAAKTGSTLRGDLRRLRAVLRLSGVPDTHPHEGHSMPGMVSPGTLEKAAAMNGRAFDRILTDALRAGFTRSRSLCADEQTHGQADEATELAAAIARSTAELTTRLDTLRAAQPAPSGDETTVAPGPGASVARSSGRTAPPSPGGSAPPREGVTPGGRSGP</sequence>
<name>A0ABP9C7Q4_9ACTN</name>
<gene>
    <name evidence="4" type="ORF">GCM10023220_40350</name>
</gene>